<dbReference type="InterPro" id="IPR036397">
    <property type="entry name" value="RNaseH_sf"/>
</dbReference>
<dbReference type="GO" id="GO:0042575">
    <property type="term" value="C:DNA polymerase complex"/>
    <property type="evidence" value="ECO:0007669"/>
    <property type="project" value="UniProtKB-ARBA"/>
</dbReference>
<dbReference type="KEGG" id="tnl:113503948"/>
<keyword evidence="3" id="KW-1185">Reference proteome</keyword>
<evidence type="ECO:0000313" key="3">
    <source>
        <dbReference type="Proteomes" id="UP000322000"/>
    </source>
</evidence>
<gene>
    <name evidence="4" type="primary">LOC113503948</name>
</gene>
<dbReference type="GO" id="GO:0071897">
    <property type="term" value="P:DNA biosynthetic process"/>
    <property type="evidence" value="ECO:0007669"/>
    <property type="project" value="UniProtKB-ARBA"/>
</dbReference>
<dbReference type="SUPFAM" id="SSF53098">
    <property type="entry name" value="Ribonuclease H-like"/>
    <property type="match status" value="1"/>
</dbReference>
<dbReference type="RefSeq" id="XP_026741894.1">
    <property type="nucleotide sequence ID" value="XM_026886093.1"/>
</dbReference>
<reference evidence="4" key="1">
    <citation type="submission" date="2025-08" db="UniProtKB">
        <authorList>
            <consortium name="RefSeq"/>
        </authorList>
    </citation>
    <scope>IDENTIFICATION</scope>
</reference>
<dbReference type="AlphaFoldDB" id="A0A7E5WMI1"/>
<dbReference type="GO" id="GO:0003676">
    <property type="term" value="F:nucleic acid binding"/>
    <property type="evidence" value="ECO:0007669"/>
    <property type="project" value="InterPro"/>
</dbReference>
<protein>
    <submittedName>
        <fullName evidence="4">Uncharacterized protein LOC113503948</fullName>
    </submittedName>
</protein>
<sequence length="712" mass="78739">MLTRNRRRQIARPPSPDSSPSSASQLPPDRSPAPAVAVASSSSDEYYSPPTSLTPVRRQGRRRPPSSLASSGQPASNRAPAPGGVVQRMRWTQRMNENVMRAYYGATGGGTNLTAYRSRTLSLFQALEPDFDVSAQRLSDQVRVIQRNRRLDDATLDRLRSEVRISPVVSAPSLTVVPVPGTPPTNLDGEHDDGAIAVSTQCNDLIRSSLEDVIREYRTSPPGLRPRVPRLPMHNKNKAIMGVLDSLLPTYFESSVDLTDTHSILYCAALTACRVANVAIRPNNNATRPKPAVPAWQCRIEQRIAGADTHCKIKILQRGEPVSRSNRLIPKWLCWPHGLSPQYLKDLTGPSAGEAEQNGKAERENRTLFEAARTMMYAKGLPKKLWAEAVQTAAYVLNRTSKSNEPGKTPFETWTMKFEMQNLTNAETVLRIIKSLGSNAQGVDGISLDMIALTLPTTLKAITDIINRSITTRTFPELWRCAIVRPIPKNSNPASAKDLRPISILPCLSKILERVVYSQVIDYLEVNRVLPDLQSGFRQGRGTATALADVVGNILEARDRGEGTILALLDFSRAFDAIDTTLLLSKLAFYGFDNNAVEWFKSYLSGRSQYVEMHKEDGSRVSSSSLHVSRGVPQGSILGPLLYILYSADITKSFVNCKYHMYADDIQLYMSFKADETSLAVQKINEDLHRVVEPSEFNFVSGPCIGCQGRED</sequence>
<feature type="compositionally biased region" description="Low complexity" evidence="1">
    <location>
        <begin position="18"/>
        <end position="50"/>
    </location>
</feature>
<dbReference type="Pfam" id="PF00078">
    <property type="entry name" value="RVT_1"/>
    <property type="match status" value="1"/>
</dbReference>
<dbReference type="Proteomes" id="UP000322000">
    <property type="component" value="Chromosome 20"/>
</dbReference>
<feature type="region of interest" description="Disordered" evidence="1">
    <location>
        <begin position="1"/>
        <end position="87"/>
    </location>
</feature>
<dbReference type="GeneID" id="113503948"/>
<evidence type="ECO:0000313" key="4">
    <source>
        <dbReference type="RefSeq" id="XP_026741894.1"/>
    </source>
</evidence>
<dbReference type="InterPro" id="IPR043502">
    <property type="entry name" value="DNA/RNA_pol_sf"/>
</dbReference>
<dbReference type="PANTHER" id="PTHR33332">
    <property type="entry name" value="REVERSE TRANSCRIPTASE DOMAIN-CONTAINING PROTEIN"/>
    <property type="match status" value="1"/>
</dbReference>
<dbReference type="InParanoid" id="A0A7E5WMI1"/>
<dbReference type="InterPro" id="IPR000477">
    <property type="entry name" value="RT_dom"/>
</dbReference>
<organism evidence="3 4">
    <name type="scientific">Trichoplusia ni</name>
    <name type="common">Cabbage looper</name>
    <dbReference type="NCBI Taxonomy" id="7111"/>
    <lineage>
        <taxon>Eukaryota</taxon>
        <taxon>Metazoa</taxon>
        <taxon>Ecdysozoa</taxon>
        <taxon>Arthropoda</taxon>
        <taxon>Hexapoda</taxon>
        <taxon>Insecta</taxon>
        <taxon>Pterygota</taxon>
        <taxon>Neoptera</taxon>
        <taxon>Endopterygota</taxon>
        <taxon>Lepidoptera</taxon>
        <taxon>Glossata</taxon>
        <taxon>Ditrysia</taxon>
        <taxon>Noctuoidea</taxon>
        <taxon>Noctuidae</taxon>
        <taxon>Plusiinae</taxon>
        <taxon>Trichoplusia</taxon>
    </lineage>
</organism>
<dbReference type="CDD" id="cd01650">
    <property type="entry name" value="RT_nLTR_like"/>
    <property type="match status" value="1"/>
</dbReference>
<feature type="compositionally biased region" description="Basic residues" evidence="1">
    <location>
        <begin position="1"/>
        <end position="10"/>
    </location>
</feature>
<dbReference type="SUPFAM" id="SSF56672">
    <property type="entry name" value="DNA/RNA polymerases"/>
    <property type="match status" value="1"/>
</dbReference>
<name>A0A7E5WMI1_TRINI</name>
<dbReference type="PROSITE" id="PS50878">
    <property type="entry name" value="RT_POL"/>
    <property type="match status" value="1"/>
</dbReference>
<feature type="domain" description="Reverse transcriptase" evidence="2">
    <location>
        <begin position="468"/>
        <end position="712"/>
    </location>
</feature>
<evidence type="ECO:0000256" key="1">
    <source>
        <dbReference type="SAM" id="MobiDB-lite"/>
    </source>
</evidence>
<dbReference type="Gene3D" id="3.30.420.10">
    <property type="entry name" value="Ribonuclease H-like superfamily/Ribonuclease H"/>
    <property type="match status" value="1"/>
</dbReference>
<dbReference type="OrthoDB" id="416454at2759"/>
<proteinExistence type="predicted"/>
<dbReference type="InterPro" id="IPR012337">
    <property type="entry name" value="RNaseH-like_sf"/>
</dbReference>
<accession>A0A7E5WMI1</accession>
<feature type="compositionally biased region" description="Polar residues" evidence="1">
    <location>
        <begin position="67"/>
        <end position="76"/>
    </location>
</feature>
<evidence type="ECO:0000259" key="2">
    <source>
        <dbReference type="PROSITE" id="PS50878"/>
    </source>
</evidence>